<proteinExistence type="predicted"/>
<feature type="region of interest" description="Disordered" evidence="1">
    <location>
        <begin position="1"/>
        <end position="21"/>
    </location>
</feature>
<dbReference type="EMBL" id="FWXB01000001">
    <property type="protein sequence ID" value="SMC10261.1"/>
    <property type="molecule type" value="Genomic_DNA"/>
</dbReference>
<dbReference type="OrthoDB" id="9816064at2"/>
<dbReference type="AlphaFoldDB" id="A0A1X7BKT1"/>
<sequence>MDSTPPFSTTRIEGQFEPDQGPGKHRIGLIVLSNDYVTERDFVNLRPSDDVTIFASRIRNTQSCSIETLPQMAPHISDAAALLVPEGRLDVVAYACTSGTIAMGYDTVCERIHAVRPGAKVVTPITASLAALDGLGAHKLAVLTPYTDDVNQIIAHHLTAHHKEICAFTSFHIDDNEVMAALPPDAIYQAALEADRLEAEALFISCTAIRAVDVVEQIENAIGKPVVTANQAMIWQALRLAGCAAPIAGYGRLLHHATPW</sequence>
<dbReference type="PIRSF" id="PIRSF015736">
    <property type="entry name" value="MI"/>
    <property type="match status" value="1"/>
</dbReference>
<organism evidence="2 3">
    <name type="scientific">Roseovarius aestuarii</name>
    <dbReference type="NCBI Taxonomy" id="475083"/>
    <lineage>
        <taxon>Bacteria</taxon>
        <taxon>Pseudomonadati</taxon>
        <taxon>Pseudomonadota</taxon>
        <taxon>Alphaproteobacteria</taxon>
        <taxon>Rhodobacterales</taxon>
        <taxon>Roseobacteraceae</taxon>
        <taxon>Roseovarius</taxon>
    </lineage>
</organism>
<dbReference type="Proteomes" id="UP000193224">
    <property type="component" value="Unassembled WGS sequence"/>
</dbReference>
<dbReference type="RefSeq" id="WP_085798746.1">
    <property type="nucleotide sequence ID" value="NZ_JAIMIB010000001.1"/>
</dbReference>
<accession>A0A1X7BKT1</accession>
<dbReference type="InterPro" id="IPR053714">
    <property type="entry name" value="Iso_Racemase_Enz_sf"/>
</dbReference>
<protein>
    <submittedName>
        <fullName evidence="2">Maleate isomerase</fullName>
        <ecNumber evidence="2">5.2.1.1</ecNumber>
    </submittedName>
</protein>
<dbReference type="PANTHER" id="PTHR40267:SF1">
    <property type="entry name" value="BLR3294 PROTEIN"/>
    <property type="match status" value="1"/>
</dbReference>
<evidence type="ECO:0000313" key="3">
    <source>
        <dbReference type="Proteomes" id="UP000193224"/>
    </source>
</evidence>
<dbReference type="GO" id="GO:0050076">
    <property type="term" value="F:maleate isomerase activity"/>
    <property type="evidence" value="ECO:0007669"/>
    <property type="project" value="UniProtKB-EC"/>
</dbReference>
<dbReference type="EC" id="5.2.1.1" evidence="2"/>
<evidence type="ECO:0000256" key="1">
    <source>
        <dbReference type="SAM" id="MobiDB-lite"/>
    </source>
</evidence>
<gene>
    <name evidence="2" type="primary">maiA_1</name>
    <name evidence="2" type="ORF">ROA7745_00064</name>
</gene>
<reference evidence="2 3" key="1">
    <citation type="submission" date="2017-03" db="EMBL/GenBank/DDBJ databases">
        <authorList>
            <person name="Afonso C.L."/>
            <person name="Miller P.J."/>
            <person name="Scott M.A."/>
            <person name="Spackman E."/>
            <person name="Goraichik I."/>
            <person name="Dimitrov K.M."/>
            <person name="Suarez D.L."/>
            <person name="Swayne D.E."/>
        </authorList>
    </citation>
    <scope>NUCLEOTIDE SEQUENCE [LARGE SCALE GENOMIC DNA]</scope>
    <source>
        <strain evidence="2 3">CECT 7745</strain>
    </source>
</reference>
<feature type="compositionally biased region" description="Polar residues" evidence="1">
    <location>
        <begin position="1"/>
        <end position="12"/>
    </location>
</feature>
<name>A0A1X7BKT1_9RHOB</name>
<dbReference type="PANTHER" id="PTHR40267">
    <property type="entry name" value="BLR3294 PROTEIN"/>
    <property type="match status" value="1"/>
</dbReference>
<keyword evidence="3" id="KW-1185">Reference proteome</keyword>
<evidence type="ECO:0000313" key="2">
    <source>
        <dbReference type="EMBL" id="SMC10261.1"/>
    </source>
</evidence>
<dbReference type="InterPro" id="IPR026286">
    <property type="entry name" value="MaiA/AMDase"/>
</dbReference>
<dbReference type="Pfam" id="PF17645">
    <property type="entry name" value="Amdase"/>
    <property type="match status" value="1"/>
</dbReference>
<dbReference type="Gene3D" id="3.40.50.12500">
    <property type="match status" value="1"/>
</dbReference>
<keyword evidence="2" id="KW-0413">Isomerase</keyword>